<comment type="caution">
    <text evidence="1">The sequence shown here is derived from an EMBL/GenBank/DDBJ whole genome shotgun (WGS) entry which is preliminary data.</text>
</comment>
<dbReference type="Pfam" id="PF14223">
    <property type="entry name" value="Retrotran_gag_2"/>
    <property type="match status" value="1"/>
</dbReference>
<dbReference type="EMBL" id="BQNB010017991">
    <property type="protein sequence ID" value="GJT69464.1"/>
    <property type="molecule type" value="Genomic_DNA"/>
</dbReference>
<reference evidence="1" key="1">
    <citation type="journal article" date="2022" name="Int. J. Mol. Sci.">
        <title>Draft Genome of Tanacetum Coccineum: Genomic Comparison of Closely Related Tanacetum-Family Plants.</title>
        <authorList>
            <person name="Yamashiro T."/>
            <person name="Shiraishi A."/>
            <person name="Nakayama K."/>
            <person name="Satake H."/>
        </authorList>
    </citation>
    <scope>NUCLEOTIDE SEQUENCE</scope>
</reference>
<accession>A0ABQ5G1Y1</accession>
<sequence length="335" mass="39032">MMKETPYKLLKDDQKKKIVKNNETNLTLYNALPRKEYEQVFMCKSAKEVWHTLIITHQRNSQVKDCKIDLLIHRYEKFLISSEGTIDIGFTRFNAIVTSLKSLDQDYSSKNHVYEMILENDGVDSKTTIKEKVKSLNEEEAEAFNLIAKNFCKLFRKNNRFGRGNRFDNRLIDLEEAVPKENKAFVRKAESDSEDGDEPQNDATCLMAIDSQDVLWQSTLKRINELELEVKNFAKAKEVIEPCQKCVELTQKVDSLKSNVSKLQDEALNFLKFKKSIIVLDDSCDHRVYLHERVEFQRISLTGFRSCTSRSYYRSVSKQTTRYPCEASHGHKIEN</sequence>
<reference evidence="1" key="2">
    <citation type="submission" date="2022-01" db="EMBL/GenBank/DDBJ databases">
        <authorList>
            <person name="Yamashiro T."/>
            <person name="Shiraishi A."/>
            <person name="Satake H."/>
            <person name="Nakayama K."/>
        </authorList>
    </citation>
    <scope>NUCLEOTIDE SEQUENCE</scope>
</reference>
<evidence type="ECO:0000313" key="1">
    <source>
        <dbReference type="EMBL" id="GJT69464.1"/>
    </source>
</evidence>
<organism evidence="1 2">
    <name type="scientific">Tanacetum coccineum</name>
    <dbReference type="NCBI Taxonomy" id="301880"/>
    <lineage>
        <taxon>Eukaryota</taxon>
        <taxon>Viridiplantae</taxon>
        <taxon>Streptophyta</taxon>
        <taxon>Embryophyta</taxon>
        <taxon>Tracheophyta</taxon>
        <taxon>Spermatophyta</taxon>
        <taxon>Magnoliopsida</taxon>
        <taxon>eudicotyledons</taxon>
        <taxon>Gunneridae</taxon>
        <taxon>Pentapetalae</taxon>
        <taxon>asterids</taxon>
        <taxon>campanulids</taxon>
        <taxon>Asterales</taxon>
        <taxon>Asteraceae</taxon>
        <taxon>Asteroideae</taxon>
        <taxon>Anthemideae</taxon>
        <taxon>Anthemidinae</taxon>
        <taxon>Tanacetum</taxon>
    </lineage>
</organism>
<gene>
    <name evidence="1" type="ORF">Tco_1028750</name>
</gene>
<evidence type="ECO:0000313" key="2">
    <source>
        <dbReference type="Proteomes" id="UP001151760"/>
    </source>
</evidence>
<dbReference type="PANTHER" id="PTHR34676">
    <property type="entry name" value="DUF4219 DOMAIN-CONTAINING PROTEIN-RELATED"/>
    <property type="match status" value="1"/>
</dbReference>
<keyword evidence="2" id="KW-1185">Reference proteome</keyword>
<protein>
    <recommendedName>
        <fullName evidence="3">DUF4219 domain-containing protein</fullName>
    </recommendedName>
</protein>
<evidence type="ECO:0008006" key="3">
    <source>
        <dbReference type="Google" id="ProtNLM"/>
    </source>
</evidence>
<name>A0ABQ5G1Y1_9ASTR</name>
<proteinExistence type="predicted"/>
<dbReference type="PANTHER" id="PTHR34676:SF28">
    <property type="entry name" value="ZINC FINGER, CCHC-TYPE, RIBONUCLEASE H-LIKE DOMAIN, GAG-PRE-INTEGRASE DOMAIN PROTEIN-RELATED"/>
    <property type="match status" value="1"/>
</dbReference>
<dbReference type="Proteomes" id="UP001151760">
    <property type="component" value="Unassembled WGS sequence"/>
</dbReference>